<protein>
    <submittedName>
        <fullName evidence="1">Uncharacterized protein</fullName>
    </submittedName>
</protein>
<reference evidence="1 2" key="1">
    <citation type="journal article" date="2009" name="Nature">
        <title>The Sorghum bicolor genome and the diversification of grasses.</title>
        <authorList>
            <person name="Paterson A.H."/>
            <person name="Bowers J.E."/>
            <person name="Bruggmann R."/>
            <person name="Dubchak I."/>
            <person name="Grimwood J."/>
            <person name="Gundlach H."/>
            <person name="Haberer G."/>
            <person name="Hellsten U."/>
            <person name="Mitros T."/>
            <person name="Poliakov A."/>
            <person name="Schmutz J."/>
            <person name="Spannagl M."/>
            <person name="Tang H."/>
            <person name="Wang X."/>
            <person name="Wicker T."/>
            <person name="Bharti A.K."/>
            <person name="Chapman J."/>
            <person name="Feltus F.A."/>
            <person name="Gowik U."/>
            <person name="Grigoriev I.V."/>
            <person name="Lyons E."/>
            <person name="Maher C.A."/>
            <person name="Martis M."/>
            <person name="Narechania A."/>
            <person name="Otillar R.P."/>
            <person name="Penning B.W."/>
            <person name="Salamov A.A."/>
            <person name="Wang Y."/>
            <person name="Zhang L."/>
            <person name="Carpita N.C."/>
            <person name="Freeling M."/>
            <person name="Gingle A.R."/>
            <person name="Hash C.T."/>
            <person name="Keller B."/>
            <person name="Klein P."/>
            <person name="Kresovich S."/>
            <person name="McCann M.C."/>
            <person name="Ming R."/>
            <person name="Peterson D.G."/>
            <person name="Mehboob-ur-Rahman"/>
            <person name="Ware D."/>
            <person name="Westhoff P."/>
            <person name="Mayer K.F."/>
            <person name="Messing J."/>
            <person name="Rokhsar D.S."/>
        </authorList>
    </citation>
    <scope>NUCLEOTIDE SEQUENCE [LARGE SCALE GENOMIC DNA]</scope>
    <source>
        <strain evidence="2">cv. BTx623</strain>
    </source>
</reference>
<dbReference type="FunCoup" id="A0A1B6QQ10">
    <property type="interactions" value="131"/>
</dbReference>
<organism evidence="1 2">
    <name type="scientific">Sorghum bicolor</name>
    <name type="common">Sorghum</name>
    <name type="synonym">Sorghum vulgare</name>
    <dbReference type="NCBI Taxonomy" id="4558"/>
    <lineage>
        <taxon>Eukaryota</taxon>
        <taxon>Viridiplantae</taxon>
        <taxon>Streptophyta</taxon>
        <taxon>Embryophyta</taxon>
        <taxon>Tracheophyta</taxon>
        <taxon>Spermatophyta</taxon>
        <taxon>Magnoliopsida</taxon>
        <taxon>Liliopsida</taxon>
        <taxon>Poales</taxon>
        <taxon>Poaceae</taxon>
        <taxon>PACMAD clade</taxon>
        <taxon>Panicoideae</taxon>
        <taxon>Andropogonodae</taxon>
        <taxon>Andropogoneae</taxon>
        <taxon>Sorghinae</taxon>
        <taxon>Sorghum</taxon>
    </lineage>
</organism>
<dbReference type="eggNOG" id="ENOG502R6B5">
    <property type="taxonomic scope" value="Eukaryota"/>
</dbReference>
<gene>
    <name evidence="1" type="ORF">SORBI_3001G475100</name>
</gene>
<evidence type="ECO:0000313" key="1">
    <source>
        <dbReference type="EMBL" id="KXG39995.1"/>
    </source>
</evidence>
<reference evidence="2" key="2">
    <citation type="journal article" date="2018" name="Plant J.">
        <title>The Sorghum bicolor reference genome: improved assembly, gene annotations, a transcriptome atlas, and signatures of genome organization.</title>
        <authorList>
            <person name="McCormick R.F."/>
            <person name="Truong S.K."/>
            <person name="Sreedasyam A."/>
            <person name="Jenkins J."/>
            <person name="Shu S."/>
            <person name="Sims D."/>
            <person name="Kennedy M."/>
            <person name="Amirebrahimi M."/>
            <person name="Weers B.D."/>
            <person name="McKinley B."/>
            <person name="Mattison A."/>
            <person name="Morishige D.T."/>
            <person name="Grimwood J."/>
            <person name="Schmutz J."/>
            <person name="Mullet J.E."/>
        </authorList>
    </citation>
    <scope>NUCLEOTIDE SEQUENCE [LARGE SCALE GENOMIC DNA]</scope>
    <source>
        <strain evidence="2">cv. BTx623</strain>
    </source>
</reference>
<dbReference type="SUPFAM" id="SSF50494">
    <property type="entry name" value="Trypsin-like serine proteases"/>
    <property type="match status" value="1"/>
</dbReference>
<keyword evidence="2" id="KW-1185">Reference proteome</keyword>
<proteinExistence type="predicted"/>
<accession>A0A1B6QQ10</accession>
<dbReference type="Proteomes" id="UP000000768">
    <property type="component" value="Chromosome 1"/>
</dbReference>
<sequence>MPSITCDKVVLDNLYGKIAESVVTIKRYNETGFVDFGTGFIIYSTRSQVLVCTDHTLLKEGEDIYVYYSDGTSRQATELIKHTRCGHAILLVSVENGERRRYAVSFSEAQAKREEICTIARVKHDGEPGFMSGIVVAPSGKIMLQSGAVISRHENKFALTCPHGRHGDVGVTRNLIGAAVFTLSGLFVGTIYSDSNCYGLKFARHSSFFLDELLHMIQDELKKVSLSRGATPLLKGSKPVHVGSKSKRSHEDQTNIAIEKHVKYAAKRQRIEDWCEGLPW</sequence>
<dbReference type="AlphaFoldDB" id="A0A1B6QQ10"/>
<dbReference type="EMBL" id="CM000760">
    <property type="protein sequence ID" value="KXG39995.1"/>
    <property type="molecule type" value="Genomic_DNA"/>
</dbReference>
<name>A0A1B6QQ10_SORBI</name>
<dbReference type="InParanoid" id="A0A1B6QQ10"/>
<dbReference type="InterPro" id="IPR009003">
    <property type="entry name" value="Peptidase_S1_PA"/>
</dbReference>
<dbReference type="Gramene" id="KXG39995">
    <property type="protein sequence ID" value="KXG39995"/>
    <property type="gene ID" value="SORBI_3001G475100"/>
</dbReference>
<dbReference type="OrthoDB" id="585006at2759"/>
<dbReference type="OMA" id="RHHVIFN"/>
<dbReference type="Gene3D" id="2.40.10.120">
    <property type="match status" value="1"/>
</dbReference>
<evidence type="ECO:0000313" key="2">
    <source>
        <dbReference type="Proteomes" id="UP000000768"/>
    </source>
</evidence>